<evidence type="ECO:0000256" key="2">
    <source>
        <dbReference type="ARBA" id="ARBA00023002"/>
    </source>
</evidence>
<dbReference type="RefSeq" id="WP_344732631.1">
    <property type="nucleotide sequence ID" value="NZ_BAAAZH010000011.1"/>
</dbReference>
<keyword evidence="7" id="KW-1185">Reference proteome</keyword>
<evidence type="ECO:0000313" key="7">
    <source>
        <dbReference type="Proteomes" id="UP001501495"/>
    </source>
</evidence>
<dbReference type="PANTHER" id="PTHR42804">
    <property type="entry name" value="ALDEHYDE DEHYDROGENASE"/>
    <property type="match status" value="1"/>
</dbReference>
<dbReference type="EMBL" id="BAAAZH010000011">
    <property type="protein sequence ID" value="GAA4115585.1"/>
    <property type="molecule type" value="Genomic_DNA"/>
</dbReference>
<comment type="similarity">
    <text evidence="1 4">Belongs to the aldehyde dehydrogenase family.</text>
</comment>
<protein>
    <submittedName>
        <fullName evidence="6">Aldehyde dehydrogenase</fullName>
    </submittedName>
</protein>
<proteinExistence type="inferred from homology"/>
<dbReference type="Gene3D" id="3.40.605.10">
    <property type="entry name" value="Aldehyde Dehydrogenase, Chain A, domain 1"/>
    <property type="match status" value="1"/>
</dbReference>
<dbReference type="SUPFAM" id="SSF53720">
    <property type="entry name" value="ALDH-like"/>
    <property type="match status" value="1"/>
</dbReference>
<organism evidence="6 7">
    <name type="scientific">Nocardioides fonticola</name>
    <dbReference type="NCBI Taxonomy" id="450363"/>
    <lineage>
        <taxon>Bacteria</taxon>
        <taxon>Bacillati</taxon>
        <taxon>Actinomycetota</taxon>
        <taxon>Actinomycetes</taxon>
        <taxon>Propionibacteriales</taxon>
        <taxon>Nocardioidaceae</taxon>
        <taxon>Nocardioides</taxon>
    </lineage>
</organism>
<dbReference type="PROSITE" id="PS00687">
    <property type="entry name" value="ALDEHYDE_DEHYDR_GLU"/>
    <property type="match status" value="1"/>
</dbReference>
<comment type="caution">
    <text evidence="6">The sequence shown here is derived from an EMBL/GenBank/DDBJ whole genome shotgun (WGS) entry which is preliminary data.</text>
</comment>
<dbReference type="InterPro" id="IPR029510">
    <property type="entry name" value="Ald_DH_CS_GLU"/>
</dbReference>
<evidence type="ECO:0000256" key="1">
    <source>
        <dbReference type="ARBA" id="ARBA00009986"/>
    </source>
</evidence>
<evidence type="ECO:0000313" key="6">
    <source>
        <dbReference type="EMBL" id="GAA4115585.1"/>
    </source>
</evidence>
<feature type="domain" description="Aldehyde dehydrogenase" evidence="5">
    <location>
        <begin position="10"/>
        <end position="463"/>
    </location>
</feature>
<gene>
    <name evidence="6" type="ORF">GCM10022215_14540</name>
</gene>
<evidence type="ECO:0000256" key="3">
    <source>
        <dbReference type="PROSITE-ProRule" id="PRU10007"/>
    </source>
</evidence>
<keyword evidence="2 4" id="KW-0560">Oxidoreductase</keyword>
<feature type="active site" evidence="3">
    <location>
        <position position="241"/>
    </location>
</feature>
<dbReference type="Proteomes" id="UP001501495">
    <property type="component" value="Unassembled WGS sequence"/>
</dbReference>
<sequence>MTVTAAVPGHLHVVSAATEEVLATLPEAGPAEVDAAVGAARAAFDDPAGWSTWSAAERGVVLARLAERLAARGDDLVHAVSTQNGMPVAIGAGSEGVVGPRMLGYYASVIAAQPVEEERQRPGGGTTVVRRGPIGVVAVIVPWNFPLSLAFFKLAPALHAGCTIVWKPSPETVLDARIVTEEMAAAGLPDGVVNLVLGGRETGMALVQHPGVDKVAFTGSTAAGRAIGEACGRLLRPVSLELGGKSAAVVLEDADLPAHAADVFAASLLNSGQTCYLSTRVLAPRSRYEEVVEFYAGLARSLRIGDPLDPATQIGPVATAAQRARVEGFIAGALADGSRLVAGGGRPDIDRGWYVEPTVFADVDPRSTLAREEVFGPVLAITPYDDEDHAVALANDSAYGLAGSIWTEDVDRGLAVARRIRTGALGINGFRLDVASPFGGLKDSGLGYELGPEGLATFQELRSIYTALR</sequence>
<accession>A0ABP7XGD6</accession>
<name>A0ABP7XGD6_9ACTN</name>
<evidence type="ECO:0000259" key="5">
    <source>
        <dbReference type="Pfam" id="PF00171"/>
    </source>
</evidence>
<evidence type="ECO:0000256" key="4">
    <source>
        <dbReference type="RuleBase" id="RU003345"/>
    </source>
</evidence>
<dbReference type="CDD" id="cd07139">
    <property type="entry name" value="ALDH_AldA-Rv0768"/>
    <property type="match status" value="1"/>
</dbReference>
<dbReference type="Pfam" id="PF00171">
    <property type="entry name" value="Aldedh"/>
    <property type="match status" value="1"/>
</dbReference>
<dbReference type="Gene3D" id="3.40.309.10">
    <property type="entry name" value="Aldehyde Dehydrogenase, Chain A, domain 2"/>
    <property type="match status" value="1"/>
</dbReference>
<dbReference type="PANTHER" id="PTHR42804:SF1">
    <property type="entry name" value="ALDEHYDE DEHYDROGENASE-RELATED"/>
    <property type="match status" value="1"/>
</dbReference>
<dbReference type="InterPro" id="IPR016162">
    <property type="entry name" value="Ald_DH_N"/>
</dbReference>
<dbReference type="InterPro" id="IPR015590">
    <property type="entry name" value="Aldehyde_DH_dom"/>
</dbReference>
<dbReference type="InterPro" id="IPR016163">
    <property type="entry name" value="Ald_DH_C"/>
</dbReference>
<dbReference type="InterPro" id="IPR016161">
    <property type="entry name" value="Ald_DH/histidinol_DH"/>
</dbReference>
<reference evidence="7" key="1">
    <citation type="journal article" date="2019" name="Int. J. Syst. Evol. Microbiol.">
        <title>The Global Catalogue of Microorganisms (GCM) 10K type strain sequencing project: providing services to taxonomists for standard genome sequencing and annotation.</title>
        <authorList>
            <consortium name="The Broad Institute Genomics Platform"/>
            <consortium name="The Broad Institute Genome Sequencing Center for Infectious Disease"/>
            <person name="Wu L."/>
            <person name="Ma J."/>
        </authorList>
    </citation>
    <scope>NUCLEOTIDE SEQUENCE [LARGE SCALE GENOMIC DNA]</scope>
    <source>
        <strain evidence="7">JCM 16703</strain>
    </source>
</reference>